<feature type="transmembrane region" description="Helical" evidence="1">
    <location>
        <begin position="26"/>
        <end position="47"/>
    </location>
</feature>
<dbReference type="Proteomes" id="UP000261186">
    <property type="component" value="Unassembled WGS sequence"/>
</dbReference>
<proteinExistence type="predicted"/>
<keyword evidence="1" id="KW-1133">Transmembrane helix</keyword>
<evidence type="ECO:0000313" key="3">
    <source>
        <dbReference type="Proteomes" id="UP000261186"/>
    </source>
</evidence>
<dbReference type="RefSeq" id="WP_032737838.1">
    <property type="nucleotide sequence ID" value="NZ_JAWWRP010000021.1"/>
</dbReference>
<gene>
    <name evidence="2" type="ORF">DXC85_09255</name>
</gene>
<dbReference type="AlphaFoldDB" id="A0AB37LE03"/>
<keyword evidence="1" id="KW-0472">Membrane</keyword>
<protein>
    <submittedName>
        <fullName evidence="2">Uncharacterized protein</fullName>
    </submittedName>
</protein>
<evidence type="ECO:0000313" key="2">
    <source>
        <dbReference type="EMBL" id="RGL01737.1"/>
    </source>
</evidence>
<organism evidence="2 3">
    <name type="scientific">Bifidobacterium longum</name>
    <dbReference type="NCBI Taxonomy" id="216816"/>
    <lineage>
        <taxon>Bacteria</taxon>
        <taxon>Bacillati</taxon>
        <taxon>Actinomycetota</taxon>
        <taxon>Actinomycetes</taxon>
        <taxon>Bifidobacteriales</taxon>
        <taxon>Bifidobacteriaceae</taxon>
        <taxon>Bifidobacterium</taxon>
    </lineage>
</organism>
<comment type="caution">
    <text evidence="2">The sequence shown here is derived from an EMBL/GenBank/DDBJ whole genome shotgun (WGS) entry which is preliminary data.</text>
</comment>
<reference evidence="2 3" key="1">
    <citation type="submission" date="2018-08" db="EMBL/GenBank/DDBJ databases">
        <title>A genome reference for cultivated species of the human gut microbiota.</title>
        <authorList>
            <person name="Zou Y."/>
            <person name="Xue W."/>
            <person name="Luo G."/>
        </authorList>
    </citation>
    <scope>NUCLEOTIDE SEQUENCE [LARGE SCALE GENOMIC DNA]</scope>
    <source>
        <strain evidence="2 3">TF08-4AC</strain>
    </source>
</reference>
<keyword evidence="1" id="KW-0812">Transmembrane</keyword>
<accession>A0AB37LE03</accession>
<name>A0AB37LE03_BIFLN</name>
<sequence length="75" mass="8279">MNSNTSNPDEAKEATDKSTKKNIPGLALLLLDLAVLTVVLASSYHWVQPEIVHETRLIGDYVLEARFSLTVNDIV</sequence>
<dbReference type="EMBL" id="QSRH01000011">
    <property type="protein sequence ID" value="RGL01737.1"/>
    <property type="molecule type" value="Genomic_DNA"/>
</dbReference>
<evidence type="ECO:0000256" key="1">
    <source>
        <dbReference type="SAM" id="Phobius"/>
    </source>
</evidence>